<comment type="similarity">
    <text evidence="2">Belongs to the bacterial solute-binding protein 8 family.</text>
</comment>
<feature type="domain" description="Fe/B12 periplasmic-binding" evidence="6">
    <location>
        <begin position="64"/>
        <end position="321"/>
    </location>
</feature>
<dbReference type="Proteomes" id="UP000615455">
    <property type="component" value="Unassembled WGS sequence"/>
</dbReference>
<dbReference type="Pfam" id="PF01497">
    <property type="entry name" value="Peripla_BP_2"/>
    <property type="match status" value="1"/>
</dbReference>
<dbReference type="RefSeq" id="WP_189008476.1">
    <property type="nucleotide sequence ID" value="NZ_BMHE01000003.1"/>
</dbReference>
<keyword evidence="4 5" id="KW-0732">Signal</keyword>
<comment type="subcellular location">
    <subcellularLocation>
        <location evidence="1">Cell envelope</location>
    </subcellularLocation>
</comment>
<dbReference type="PROSITE" id="PS51257">
    <property type="entry name" value="PROKAR_LIPOPROTEIN"/>
    <property type="match status" value="1"/>
</dbReference>
<dbReference type="PROSITE" id="PS50983">
    <property type="entry name" value="FE_B12_PBP"/>
    <property type="match status" value="1"/>
</dbReference>
<sequence>MRTARRFFVLLAITTLMIALVAACGTKVQESAPTVATEQPKGEATTKMITDSKGHTVVIPTQARKIVYTGSDLGDLLALGIKPAGAALGVIAKQVAYPDLLVGIQDIGDVSANLEKVLSLEPDLILMDSGGTYYKSTDYDALNKIAPTVTYDRLPTFERLLVIGDILGKKQAAEKWIQDFKGKVAGMKGKLTVKEGETATVFIRLGKEFYVMGNSGFSTILYDTLGYKPAPKVKQTLIDKNERFSDVSNEVMPEFAGDYLFVLTDDNEAARAASDSFTNDSVYKSIKAVANKQVYYIPTKWNFDDPITKDRLLDELPKLMK</sequence>
<evidence type="ECO:0000256" key="4">
    <source>
        <dbReference type="ARBA" id="ARBA00022729"/>
    </source>
</evidence>
<evidence type="ECO:0000256" key="2">
    <source>
        <dbReference type="ARBA" id="ARBA00008814"/>
    </source>
</evidence>
<dbReference type="InterPro" id="IPR002491">
    <property type="entry name" value="ABC_transptr_periplasmic_BD"/>
</dbReference>
<evidence type="ECO:0000256" key="5">
    <source>
        <dbReference type="SAM" id="SignalP"/>
    </source>
</evidence>
<evidence type="ECO:0000313" key="8">
    <source>
        <dbReference type="Proteomes" id="UP000615455"/>
    </source>
</evidence>
<dbReference type="PANTHER" id="PTHR30532:SF26">
    <property type="entry name" value="IRON(3+)-HYDROXAMATE-BINDING PROTEIN FHUD"/>
    <property type="match status" value="1"/>
</dbReference>
<comment type="caution">
    <text evidence="7">The sequence shown here is derived from an EMBL/GenBank/DDBJ whole genome shotgun (WGS) entry which is preliminary data.</text>
</comment>
<dbReference type="EMBL" id="BMHE01000003">
    <property type="protein sequence ID" value="GGI45059.1"/>
    <property type="molecule type" value="Genomic_DNA"/>
</dbReference>
<evidence type="ECO:0000256" key="1">
    <source>
        <dbReference type="ARBA" id="ARBA00004196"/>
    </source>
</evidence>
<proteinExistence type="inferred from homology"/>
<keyword evidence="3" id="KW-0813">Transport</keyword>
<name>A0ABQ2BQ96_9BACL</name>
<accession>A0ABQ2BQ96</accession>
<evidence type="ECO:0000259" key="6">
    <source>
        <dbReference type="PROSITE" id="PS50983"/>
    </source>
</evidence>
<protein>
    <submittedName>
        <fullName evidence="7">ABC transporter substrate-binding protein</fullName>
    </submittedName>
</protein>
<evidence type="ECO:0000256" key="3">
    <source>
        <dbReference type="ARBA" id="ARBA00022448"/>
    </source>
</evidence>
<organism evidence="7 8">
    <name type="scientific">Paenibacillus marchantiophytorum</name>
    <dbReference type="NCBI Taxonomy" id="1619310"/>
    <lineage>
        <taxon>Bacteria</taxon>
        <taxon>Bacillati</taxon>
        <taxon>Bacillota</taxon>
        <taxon>Bacilli</taxon>
        <taxon>Bacillales</taxon>
        <taxon>Paenibacillaceae</taxon>
        <taxon>Paenibacillus</taxon>
    </lineage>
</organism>
<feature type="chain" id="PRO_5047400759" evidence="5">
    <location>
        <begin position="23"/>
        <end position="321"/>
    </location>
</feature>
<feature type="signal peptide" evidence="5">
    <location>
        <begin position="1"/>
        <end position="22"/>
    </location>
</feature>
<dbReference type="PANTHER" id="PTHR30532">
    <property type="entry name" value="IRON III DICITRATE-BINDING PERIPLASMIC PROTEIN"/>
    <property type="match status" value="1"/>
</dbReference>
<dbReference type="SUPFAM" id="SSF53807">
    <property type="entry name" value="Helical backbone' metal receptor"/>
    <property type="match status" value="1"/>
</dbReference>
<reference evidence="8" key="1">
    <citation type="journal article" date="2019" name="Int. J. Syst. Evol. Microbiol.">
        <title>The Global Catalogue of Microorganisms (GCM) 10K type strain sequencing project: providing services to taxonomists for standard genome sequencing and annotation.</title>
        <authorList>
            <consortium name="The Broad Institute Genomics Platform"/>
            <consortium name="The Broad Institute Genome Sequencing Center for Infectious Disease"/>
            <person name="Wu L."/>
            <person name="Ma J."/>
        </authorList>
    </citation>
    <scope>NUCLEOTIDE SEQUENCE [LARGE SCALE GENOMIC DNA]</scope>
    <source>
        <strain evidence="8">CGMCC 1.15043</strain>
    </source>
</reference>
<keyword evidence="8" id="KW-1185">Reference proteome</keyword>
<evidence type="ECO:0000313" key="7">
    <source>
        <dbReference type="EMBL" id="GGI45059.1"/>
    </source>
</evidence>
<dbReference type="InterPro" id="IPR051313">
    <property type="entry name" value="Bact_iron-sidero_bind"/>
</dbReference>
<gene>
    <name evidence="7" type="primary">fhuD</name>
    <name evidence="7" type="ORF">GCM10008018_10200</name>
</gene>
<dbReference type="Gene3D" id="3.40.50.1980">
    <property type="entry name" value="Nitrogenase molybdenum iron protein domain"/>
    <property type="match status" value="2"/>
</dbReference>